<dbReference type="EMBL" id="JAGPNK010000001">
    <property type="protein sequence ID" value="KAH7327858.1"/>
    <property type="molecule type" value="Genomic_DNA"/>
</dbReference>
<dbReference type="AlphaFoldDB" id="A0A8K0T0X4"/>
<evidence type="ECO:0000313" key="3">
    <source>
        <dbReference type="Proteomes" id="UP000813444"/>
    </source>
</evidence>
<organism evidence="2 3">
    <name type="scientific">Stachybotrys elegans</name>
    <dbReference type="NCBI Taxonomy" id="80388"/>
    <lineage>
        <taxon>Eukaryota</taxon>
        <taxon>Fungi</taxon>
        <taxon>Dikarya</taxon>
        <taxon>Ascomycota</taxon>
        <taxon>Pezizomycotina</taxon>
        <taxon>Sordariomycetes</taxon>
        <taxon>Hypocreomycetidae</taxon>
        <taxon>Hypocreales</taxon>
        <taxon>Stachybotryaceae</taxon>
        <taxon>Stachybotrys</taxon>
    </lineage>
</organism>
<dbReference type="PANTHER" id="PTHR37848">
    <property type="entry name" value="EXPRESSED PROTEIN"/>
    <property type="match status" value="1"/>
</dbReference>
<evidence type="ECO:0000256" key="1">
    <source>
        <dbReference type="SAM" id="MobiDB-lite"/>
    </source>
</evidence>
<feature type="compositionally biased region" description="Pro residues" evidence="1">
    <location>
        <begin position="27"/>
        <end position="38"/>
    </location>
</feature>
<dbReference type="Proteomes" id="UP000813444">
    <property type="component" value="Unassembled WGS sequence"/>
</dbReference>
<dbReference type="OrthoDB" id="203796at2759"/>
<accession>A0A8K0T0X4</accession>
<protein>
    <submittedName>
        <fullName evidence="2">Uncharacterized protein</fullName>
    </submittedName>
</protein>
<reference evidence="2" key="1">
    <citation type="journal article" date="2021" name="Nat. Commun.">
        <title>Genetic determinants of endophytism in the Arabidopsis root mycobiome.</title>
        <authorList>
            <person name="Mesny F."/>
            <person name="Miyauchi S."/>
            <person name="Thiergart T."/>
            <person name="Pickel B."/>
            <person name="Atanasova L."/>
            <person name="Karlsson M."/>
            <person name="Huettel B."/>
            <person name="Barry K.W."/>
            <person name="Haridas S."/>
            <person name="Chen C."/>
            <person name="Bauer D."/>
            <person name="Andreopoulos W."/>
            <person name="Pangilinan J."/>
            <person name="LaButti K."/>
            <person name="Riley R."/>
            <person name="Lipzen A."/>
            <person name="Clum A."/>
            <person name="Drula E."/>
            <person name="Henrissat B."/>
            <person name="Kohler A."/>
            <person name="Grigoriev I.V."/>
            <person name="Martin F.M."/>
            <person name="Hacquard S."/>
        </authorList>
    </citation>
    <scope>NUCLEOTIDE SEQUENCE</scope>
    <source>
        <strain evidence="2">MPI-CAGE-CH-0235</strain>
    </source>
</reference>
<sequence length="342" mass="37606">MQRDRLESMGRPDASFSVTGNAADGPGPAPAATPPPYSGPILPHATGEDRRQGDSQSGSVTARVMGLPRLDYNLYSPPLFKLSADAETLSSKAEHLCSNAAALASLIRAQSSIPPKPQLRVRGTTAGRVDFDIKLNLMSLLVPEDERQRIDYMRCVGEGEMAFRGGVKPDAVPEMGDAGLEAWCSRFVNDKAALKTFALDRVVVNLDVAWIEGQLRGLVASLNYRGLVDVTFSVTHRRVIVQNPDKVNQFFTTVTSLFTGKNKYEVVKSVWPFATAPSGEPGRRCVVQSEEAWWKDWRDPIRFAISQKRRGWVTVEDRLETLMEGKGHNTQALDWGPDHAGV</sequence>
<gene>
    <name evidence="2" type="ORF">B0I35DRAFT_415913</name>
</gene>
<evidence type="ECO:0000313" key="2">
    <source>
        <dbReference type="EMBL" id="KAH7327858.1"/>
    </source>
</evidence>
<feature type="region of interest" description="Disordered" evidence="1">
    <location>
        <begin position="1"/>
        <end position="59"/>
    </location>
</feature>
<comment type="caution">
    <text evidence="2">The sequence shown here is derived from an EMBL/GenBank/DDBJ whole genome shotgun (WGS) entry which is preliminary data.</text>
</comment>
<dbReference type="PANTHER" id="PTHR37848:SF1">
    <property type="entry name" value="SUN DOMAIN-CONTAINING PROTEIN"/>
    <property type="match status" value="1"/>
</dbReference>
<proteinExistence type="predicted"/>
<name>A0A8K0T0X4_9HYPO</name>
<keyword evidence="3" id="KW-1185">Reference proteome</keyword>
<feature type="compositionally biased region" description="Basic and acidic residues" evidence="1">
    <location>
        <begin position="1"/>
        <end position="10"/>
    </location>
</feature>